<reference evidence="2" key="1">
    <citation type="journal article" date="2019" name="Int. J. Syst. Evol. Microbiol.">
        <title>The Global Catalogue of Microorganisms (GCM) 10K type strain sequencing project: providing services to taxonomists for standard genome sequencing and annotation.</title>
        <authorList>
            <consortium name="The Broad Institute Genomics Platform"/>
            <consortium name="The Broad Institute Genome Sequencing Center for Infectious Disease"/>
            <person name="Wu L."/>
            <person name="Ma J."/>
        </authorList>
    </citation>
    <scope>NUCLEOTIDE SEQUENCE [LARGE SCALE GENOMIC DNA]</scope>
    <source>
        <strain evidence="2">KCTC 42107</strain>
    </source>
</reference>
<comment type="caution">
    <text evidence="1">The sequence shown here is derived from an EMBL/GenBank/DDBJ whole genome shotgun (WGS) entry which is preliminary data.</text>
</comment>
<evidence type="ECO:0000313" key="1">
    <source>
        <dbReference type="EMBL" id="MFD2602009.1"/>
    </source>
</evidence>
<protein>
    <recommendedName>
        <fullName evidence="3">EcsC family protein</fullName>
    </recommendedName>
</protein>
<dbReference type="Proteomes" id="UP001597480">
    <property type="component" value="Unassembled WGS sequence"/>
</dbReference>
<gene>
    <name evidence="1" type="ORF">ACFSR3_08070</name>
</gene>
<dbReference type="RefSeq" id="WP_379820513.1">
    <property type="nucleotide sequence ID" value="NZ_JBHUMD010000008.1"/>
</dbReference>
<proteinExistence type="predicted"/>
<sequence>MDLHQLIVKVMPHFHEIHTEVRKLRFANPGKTPHELSGLYIKKTRNKYASVGAVTALPGAIPGLGTLSQIAIETGAISADVVLMLRWMASTAYAIGLIYDKDIQHDFEDEFTVVLGIWAGVVVPEKAAHSKGDKLTAGHFDRHITERIQNKMRQRVARKIAAKYGSKRGGAALGTLIPFGVGAVVGGIFNYTTMQNFGKAADDYFKPGNKDFVLTEE</sequence>
<accession>A0ABW5NV55</accession>
<keyword evidence="2" id="KW-1185">Reference proteome</keyword>
<name>A0ABW5NV55_9FLAO</name>
<evidence type="ECO:0000313" key="2">
    <source>
        <dbReference type="Proteomes" id="UP001597480"/>
    </source>
</evidence>
<organism evidence="1 2">
    <name type="scientific">Flavobacterium suzhouense</name>
    <dbReference type="NCBI Taxonomy" id="1529638"/>
    <lineage>
        <taxon>Bacteria</taxon>
        <taxon>Pseudomonadati</taxon>
        <taxon>Bacteroidota</taxon>
        <taxon>Flavobacteriia</taxon>
        <taxon>Flavobacteriales</taxon>
        <taxon>Flavobacteriaceae</taxon>
        <taxon>Flavobacterium</taxon>
    </lineage>
</organism>
<dbReference type="EMBL" id="JBHUMD010000008">
    <property type="protein sequence ID" value="MFD2602009.1"/>
    <property type="molecule type" value="Genomic_DNA"/>
</dbReference>
<evidence type="ECO:0008006" key="3">
    <source>
        <dbReference type="Google" id="ProtNLM"/>
    </source>
</evidence>